<reference evidence="1" key="1">
    <citation type="submission" date="2018-05" db="EMBL/GenBank/DDBJ databases">
        <authorList>
            <person name="Lanie J.A."/>
            <person name="Ng W.-L."/>
            <person name="Kazmierczak K.M."/>
            <person name="Andrzejewski T.M."/>
            <person name="Davidsen T.M."/>
            <person name="Wayne K.J."/>
            <person name="Tettelin H."/>
            <person name="Glass J.I."/>
            <person name="Rusch D."/>
            <person name="Podicherti R."/>
            <person name="Tsui H.-C.T."/>
            <person name="Winkler M.E."/>
        </authorList>
    </citation>
    <scope>NUCLEOTIDE SEQUENCE</scope>
</reference>
<evidence type="ECO:0000313" key="1">
    <source>
        <dbReference type="EMBL" id="SVD59749.1"/>
    </source>
</evidence>
<dbReference type="EMBL" id="UINC01160868">
    <property type="protein sequence ID" value="SVD59749.1"/>
    <property type="molecule type" value="Genomic_DNA"/>
</dbReference>
<proteinExistence type="predicted"/>
<gene>
    <name evidence="1" type="ORF">METZ01_LOCUS412603</name>
</gene>
<name>A0A382WM58_9ZZZZ</name>
<protein>
    <submittedName>
        <fullName evidence="1">Uncharacterized protein</fullName>
    </submittedName>
</protein>
<dbReference type="AlphaFoldDB" id="A0A382WM58"/>
<accession>A0A382WM58</accession>
<organism evidence="1">
    <name type="scientific">marine metagenome</name>
    <dbReference type="NCBI Taxonomy" id="408172"/>
    <lineage>
        <taxon>unclassified sequences</taxon>
        <taxon>metagenomes</taxon>
        <taxon>ecological metagenomes</taxon>
    </lineage>
</organism>
<feature type="non-terminal residue" evidence="1">
    <location>
        <position position="1"/>
    </location>
</feature>
<sequence length="105" mass="12296">LLSKYGGMSISIVSLLFFNRFVTDPLTGLKAFKRRLINKLDLKAEGVELDAEIIAKLSFQNEYILELPVEYFPRLKMEGKKITIIDGIKTIYYFIKLRFMDRKKQ</sequence>